<dbReference type="PANTHER" id="PTHR48002">
    <property type="entry name" value="OLFACTORY RECEPTOR"/>
    <property type="match status" value="1"/>
</dbReference>
<evidence type="ECO:0000256" key="7">
    <source>
        <dbReference type="ARBA" id="ARBA00023170"/>
    </source>
</evidence>
<keyword evidence="7 9" id="KW-0675">Receptor</keyword>
<dbReference type="SUPFAM" id="SSF81321">
    <property type="entry name" value="Family A G protein-coupled receptor-like"/>
    <property type="match status" value="1"/>
</dbReference>
<proteinExistence type="inferred from homology"/>
<keyword evidence="10" id="KW-0716">Sensory transduction</keyword>
<keyword evidence="3 10" id="KW-0552">Olfaction</keyword>
<dbReference type="InParanoid" id="F7GA82"/>
<dbReference type="GO" id="GO:0004984">
    <property type="term" value="F:olfactory receptor activity"/>
    <property type="evidence" value="ECO:0000318"/>
    <property type="project" value="GO_Central"/>
</dbReference>
<evidence type="ECO:0000256" key="3">
    <source>
        <dbReference type="ARBA" id="ARBA00022725"/>
    </source>
</evidence>
<dbReference type="PRINTS" id="PR00237">
    <property type="entry name" value="GPCRRHODOPSN"/>
</dbReference>
<feature type="transmembrane region" description="Helical" evidence="10">
    <location>
        <begin position="96"/>
        <end position="118"/>
    </location>
</feature>
<accession>F7GA82</accession>
<dbReference type="InterPro" id="IPR000725">
    <property type="entry name" value="Olfact_rcpt"/>
</dbReference>
<dbReference type="CDD" id="cd15939">
    <property type="entry name" value="7tmA_OR4A-like"/>
    <property type="match status" value="1"/>
</dbReference>
<dbReference type="eggNOG" id="ENOG502SM01">
    <property type="taxonomic scope" value="Eukaryota"/>
</dbReference>
<dbReference type="Pfam" id="PF13853">
    <property type="entry name" value="7tm_4"/>
    <property type="match status" value="1"/>
</dbReference>
<keyword evidence="6 10" id="KW-0472">Membrane</keyword>
<reference evidence="12" key="2">
    <citation type="submission" date="2025-08" db="UniProtKB">
        <authorList>
            <consortium name="Ensembl"/>
        </authorList>
    </citation>
    <scope>IDENTIFICATION</scope>
    <source>
        <strain evidence="12">Glennie</strain>
    </source>
</reference>
<dbReference type="PROSITE" id="PS50262">
    <property type="entry name" value="G_PROTEIN_RECEP_F1_2"/>
    <property type="match status" value="1"/>
</dbReference>
<dbReference type="GeneID" id="100083188"/>
<protein>
    <recommendedName>
        <fullName evidence="10">Olfactory receptor</fullName>
    </recommendedName>
</protein>
<keyword evidence="2 9" id="KW-0812">Transmembrane</keyword>
<evidence type="ECO:0000256" key="2">
    <source>
        <dbReference type="ARBA" id="ARBA00022692"/>
    </source>
</evidence>
<comment type="similarity">
    <text evidence="9">Belongs to the G-protein coupled receptor 1 family.</text>
</comment>
<evidence type="ECO:0000256" key="4">
    <source>
        <dbReference type="ARBA" id="ARBA00022989"/>
    </source>
</evidence>
<comment type="subcellular location">
    <subcellularLocation>
        <location evidence="10">Cell membrane</location>
        <topology evidence="10">Multi-pass membrane protein</topology>
    </subcellularLocation>
    <subcellularLocation>
        <location evidence="1">Membrane</location>
        <topology evidence="1">Multi-pass membrane protein</topology>
    </subcellularLocation>
</comment>
<dbReference type="Gene3D" id="1.20.1070.10">
    <property type="entry name" value="Rhodopsin 7-helix transmembrane proteins"/>
    <property type="match status" value="1"/>
</dbReference>
<organism evidence="12 13">
    <name type="scientific">Ornithorhynchus anatinus</name>
    <name type="common">Duckbill platypus</name>
    <dbReference type="NCBI Taxonomy" id="9258"/>
    <lineage>
        <taxon>Eukaryota</taxon>
        <taxon>Metazoa</taxon>
        <taxon>Chordata</taxon>
        <taxon>Craniata</taxon>
        <taxon>Vertebrata</taxon>
        <taxon>Euteleostomi</taxon>
        <taxon>Mammalia</taxon>
        <taxon>Monotremata</taxon>
        <taxon>Ornithorhynchidae</taxon>
        <taxon>Ornithorhynchus</taxon>
    </lineage>
</organism>
<sequence length="309" mass="35203">MENSNNITEFVFRGLFPNEEGRVTCFVLFLLCYLAILLGNLLILITIRNSHLSQQPMYIFLSSLSVMDLCFTSTVAPKMIADLLVERKTISYNSCMVQLFGAHFFGGAEIFILVAMAYDRYVAICKPLHYLIVMNRQTCRSLVLASFVGAFLHSISQIFIMVRLPFCGPNQIDHYFCDVFPLLKLVCTETYFANVSIIVSTGVLSLLTFFALIVSYLIILSVLRKHSIEGRQKALSTCGSHITVVLMFFLPLIFTYVPVADSVSEDKVFALFYTIIAPMFNPLIYSLRNTEMKNAMRKVWYRKVLSERK</sequence>
<feature type="domain" description="G-protein coupled receptors family 1 profile" evidence="11">
    <location>
        <begin position="39"/>
        <end position="285"/>
    </location>
</feature>
<evidence type="ECO:0000256" key="9">
    <source>
        <dbReference type="RuleBase" id="RU000688"/>
    </source>
</evidence>
<dbReference type="OMA" id="AFTHSIM"/>
<dbReference type="Proteomes" id="UP000002279">
    <property type="component" value="Chromosome 3"/>
</dbReference>
<dbReference type="KEGG" id="oaa:100083188"/>
<feature type="transmembrane region" description="Helical" evidence="10">
    <location>
        <begin position="191"/>
        <end position="222"/>
    </location>
</feature>
<feature type="transmembrane region" description="Helical" evidence="10">
    <location>
        <begin position="139"/>
        <end position="160"/>
    </location>
</feature>
<feature type="transmembrane region" description="Helical" evidence="10">
    <location>
        <begin position="268"/>
        <end position="287"/>
    </location>
</feature>
<dbReference type="RefSeq" id="XP_001513775.2">
    <property type="nucleotide sequence ID" value="XM_001513725.2"/>
</dbReference>
<dbReference type="HOGENOM" id="CLU_012526_8_1_1"/>
<dbReference type="GeneTree" id="ENSGT00940000163108"/>
<dbReference type="PROSITE" id="PS00237">
    <property type="entry name" value="G_PROTEIN_RECEP_F1_1"/>
    <property type="match status" value="1"/>
</dbReference>
<dbReference type="PRINTS" id="PR00245">
    <property type="entry name" value="OLFACTORYR"/>
</dbReference>
<evidence type="ECO:0000256" key="1">
    <source>
        <dbReference type="ARBA" id="ARBA00004141"/>
    </source>
</evidence>
<name>F7GA82_ORNAN</name>
<feature type="transmembrane region" description="Helical" evidence="10">
    <location>
        <begin position="26"/>
        <end position="45"/>
    </location>
</feature>
<evidence type="ECO:0000256" key="5">
    <source>
        <dbReference type="ARBA" id="ARBA00023040"/>
    </source>
</evidence>
<feature type="transmembrane region" description="Helical" evidence="10">
    <location>
        <begin position="57"/>
        <end position="76"/>
    </location>
</feature>
<evidence type="ECO:0000313" key="13">
    <source>
        <dbReference type="Proteomes" id="UP000002279"/>
    </source>
</evidence>
<keyword evidence="8 9" id="KW-0807">Transducer</keyword>
<evidence type="ECO:0000313" key="12">
    <source>
        <dbReference type="Ensembl" id="ENSOANP00000012625.3"/>
    </source>
</evidence>
<reference evidence="12 13" key="1">
    <citation type="journal article" date="2008" name="Nature">
        <title>Genome analysis of the platypus reveals unique signatures of evolution.</title>
        <authorList>
            <person name="Warren W.C."/>
            <person name="Hillier L.W."/>
            <person name="Marshall Graves J.A."/>
            <person name="Birney E."/>
            <person name="Ponting C.P."/>
            <person name="Grutzner F."/>
            <person name="Belov K."/>
            <person name="Miller W."/>
            <person name="Clarke L."/>
            <person name="Chinwalla A.T."/>
            <person name="Yang S.P."/>
            <person name="Heger A."/>
            <person name="Locke D.P."/>
            <person name="Miethke P."/>
            <person name="Waters P.D."/>
            <person name="Veyrunes F."/>
            <person name="Fulton L."/>
            <person name="Fulton B."/>
            <person name="Graves T."/>
            <person name="Wallis J."/>
            <person name="Puente X.S."/>
            <person name="Lopez-Otin C."/>
            <person name="Ordonez G.R."/>
            <person name="Eichler E.E."/>
            <person name="Chen L."/>
            <person name="Cheng Z."/>
            <person name="Deakin J.E."/>
            <person name="Alsop A."/>
            <person name="Thompson K."/>
            <person name="Kirby P."/>
            <person name="Papenfuss A.T."/>
            <person name="Wakefield M.J."/>
            <person name="Olender T."/>
            <person name="Lancet D."/>
            <person name="Huttley G.A."/>
            <person name="Smit A.F."/>
            <person name="Pask A."/>
            <person name="Temple-Smith P."/>
            <person name="Batzer M.A."/>
            <person name="Walker J.A."/>
            <person name="Konkel M.K."/>
            <person name="Harris R.S."/>
            <person name="Whittington C.M."/>
            <person name="Wong E.S."/>
            <person name="Gemmell N.J."/>
            <person name="Buschiazzo E."/>
            <person name="Vargas Jentzsch I.M."/>
            <person name="Merkel A."/>
            <person name="Schmitz J."/>
            <person name="Zemann A."/>
            <person name="Churakov G."/>
            <person name="Kriegs J.O."/>
            <person name="Brosius J."/>
            <person name="Murchison E.P."/>
            <person name="Sachidanandam R."/>
            <person name="Smith C."/>
            <person name="Hannon G.J."/>
            <person name="Tsend-Ayush E."/>
            <person name="McMillan D."/>
            <person name="Attenborough R."/>
            <person name="Rens W."/>
            <person name="Ferguson-Smith M."/>
            <person name="Lefevre C.M."/>
            <person name="Sharp J.A."/>
            <person name="Nicholas K.R."/>
            <person name="Ray D.A."/>
            <person name="Kube M."/>
            <person name="Reinhardt R."/>
            <person name="Pringle T.H."/>
            <person name="Taylor J."/>
            <person name="Jones R.C."/>
            <person name="Nixon B."/>
            <person name="Dacheux J.L."/>
            <person name="Niwa H."/>
            <person name="Sekita Y."/>
            <person name="Huang X."/>
            <person name="Stark A."/>
            <person name="Kheradpour P."/>
            <person name="Kellis M."/>
            <person name="Flicek P."/>
            <person name="Chen Y."/>
            <person name="Webber C."/>
            <person name="Hardison R."/>
            <person name="Nelson J."/>
            <person name="Hallsworth-Pepin K."/>
            <person name="Delehaunty K."/>
            <person name="Markovic C."/>
            <person name="Minx P."/>
            <person name="Feng Y."/>
            <person name="Kremitzki C."/>
            <person name="Mitreva M."/>
            <person name="Glasscock J."/>
            <person name="Wylie T."/>
            <person name="Wohldmann P."/>
            <person name="Thiru P."/>
            <person name="Nhan M.N."/>
            <person name="Pohl C.S."/>
            <person name="Smith S.M."/>
            <person name="Hou S."/>
            <person name="Nefedov M."/>
            <person name="de Jong P.J."/>
            <person name="Renfree M.B."/>
            <person name="Mardis E.R."/>
            <person name="Wilson R.K."/>
        </authorList>
    </citation>
    <scope>NUCLEOTIDE SEQUENCE [LARGE SCALE GENOMIC DNA]</scope>
    <source>
        <strain evidence="12 13">Glennie</strain>
    </source>
</reference>
<evidence type="ECO:0000259" key="11">
    <source>
        <dbReference type="PROSITE" id="PS50262"/>
    </source>
</evidence>
<dbReference type="GO" id="GO:0004930">
    <property type="term" value="F:G protein-coupled receptor activity"/>
    <property type="evidence" value="ECO:0007669"/>
    <property type="project" value="UniProtKB-KW"/>
</dbReference>
<feature type="transmembrane region" description="Helical" evidence="10">
    <location>
        <begin position="234"/>
        <end position="256"/>
    </location>
</feature>
<dbReference type="AlphaFoldDB" id="F7GA82"/>
<keyword evidence="4 10" id="KW-1133">Transmembrane helix</keyword>
<dbReference type="Ensembl" id="ENSOANT00000012627.3">
    <property type="protein sequence ID" value="ENSOANP00000012625.3"/>
    <property type="gene ID" value="ENSOANG00000007931.3"/>
</dbReference>
<keyword evidence="10" id="KW-1003">Cell membrane</keyword>
<keyword evidence="13" id="KW-1185">Reference proteome</keyword>
<dbReference type="GO" id="GO:0005886">
    <property type="term" value="C:plasma membrane"/>
    <property type="evidence" value="ECO:0000318"/>
    <property type="project" value="GO_Central"/>
</dbReference>
<dbReference type="InterPro" id="IPR000276">
    <property type="entry name" value="GPCR_Rhodpsn"/>
</dbReference>
<keyword evidence="5 9" id="KW-0297">G-protein coupled receptor</keyword>
<dbReference type="FunFam" id="1.20.1070.10:FF:000007">
    <property type="entry name" value="Olfactory receptor"/>
    <property type="match status" value="1"/>
</dbReference>
<evidence type="ECO:0000256" key="6">
    <source>
        <dbReference type="ARBA" id="ARBA00023136"/>
    </source>
</evidence>
<dbReference type="OrthoDB" id="10017003at2759"/>
<dbReference type="InterPro" id="IPR017452">
    <property type="entry name" value="GPCR_Rhodpsn_7TM"/>
</dbReference>
<dbReference type="InterPro" id="IPR050427">
    <property type="entry name" value="Olfactory_Receptors"/>
</dbReference>
<gene>
    <name evidence="12" type="primary">LOC100083188</name>
</gene>
<reference evidence="12" key="3">
    <citation type="submission" date="2025-09" db="UniProtKB">
        <authorList>
            <consortium name="Ensembl"/>
        </authorList>
    </citation>
    <scope>IDENTIFICATION</scope>
    <source>
        <strain evidence="12">Glennie</strain>
    </source>
</reference>
<evidence type="ECO:0000256" key="10">
    <source>
        <dbReference type="RuleBase" id="RU363047"/>
    </source>
</evidence>
<dbReference type="STRING" id="9258.ENSOANP00000012625"/>
<evidence type="ECO:0000256" key="8">
    <source>
        <dbReference type="ARBA" id="ARBA00023224"/>
    </source>
</evidence>